<keyword evidence="3" id="KW-0539">Nucleus</keyword>
<dbReference type="Gene3D" id="1.10.20.10">
    <property type="entry name" value="Histone, subunit A"/>
    <property type="match status" value="1"/>
</dbReference>
<dbReference type="GO" id="GO:0031490">
    <property type="term" value="F:chromatin DNA binding"/>
    <property type="evidence" value="ECO:0007669"/>
    <property type="project" value="TreeGrafter"/>
</dbReference>
<feature type="compositionally biased region" description="Low complexity" evidence="6">
    <location>
        <begin position="38"/>
        <end position="48"/>
    </location>
</feature>
<dbReference type="GO" id="GO:0008623">
    <property type="term" value="C:CHRAC"/>
    <property type="evidence" value="ECO:0007669"/>
    <property type="project" value="TreeGrafter"/>
</dbReference>
<evidence type="ECO:0000256" key="4">
    <source>
        <dbReference type="ARBA" id="ARBA00039775"/>
    </source>
</evidence>
<dbReference type="InterPro" id="IPR009072">
    <property type="entry name" value="Histone-fold"/>
</dbReference>
<gene>
    <name evidence="8" type="ORF">BN869_000001637_1</name>
</gene>
<evidence type="ECO:0000313" key="8">
    <source>
        <dbReference type="EMBL" id="CEO45582.1"/>
    </source>
</evidence>
<dbReference type="AlphaFoldDB" id="A0A0B7JQJ2"/>
<evidence type="ECO:0000256" key="1">
    <source>
        <dbReference type="ARBA" id="ARBA00004123"/>
    </source>
</evidence>
<name>A0A0B7JQJ2_BIOOC</name>
<sequence>MPPRKSTESRKSDASTARFALKEGAIPQHIAPAPPPSSSSSLPAASLPTANQTQDAPDVTEKKGDKDQEKDKEAKEKEKEKDKDKDKDPKGEHKDATTIEELTLPKSIITRLAKGVLPPNTQIQGNAILALSKSTTVFINYLATYANEHTVNAGKKTILPNDVFKALEDTEFGFLKERLEAEFAKFSAIQTEKRTSYRNKVKAAKQDGAPSNAGDTSTLSTATDSKAGGDDVEMADTTLGAASDASGPRAKKARIDPAAAAAGDEHDDAETEDDEEHLQDEDEEEQEEEEEDDENDGASAEESGDETQDAIEERNGVEEHDEALDGDESD</sequence>
<evidence type="ECO:0000259" key="7">
    <source>
        <dbReference type="Pfam" id="PF00808"/>
    </source>
</evidence>
<reference evidence="8" key="1">
    <citation type="submission" date="2015-01" db="EMBL/GenBank/DDBJ databases">
        <authorList>
            <person name="Durling Mikael"/>
        </authorList>
    </citation>
    <scope>NUCLEOTIDE SEQUENCE</scope>
</reference>
<dbReference type="InterPro" id="IPR003958">
    <property type="entry name" value="CBFA_NFYB_domain"/>
</dbReference>
<feature type="domain" description="Transcription factor CBF/NF-Y/archaeal histone" evidence="7">
    <location>
        <begin position="103"/>
        <end position="167"/>
    </location>
</feature>
<feature type="compositionally biased region" description="Polar residues" evidence="6">
    <location>
        <begin position="213"/>
        <end position="224"/>
    </location>
</feature>
<dbReference type="GO" id="GO:0006272">
    <property type="term" value="P:leading strand elongation"/>
    <property type="evidence" value="ECO:0007669"/>
    <property type="project" value="TreeGrafter"/>
</dbReference>
<proteinExistence type="predicted"/>
<evidence type="ECO:0000256" key="3">
    <source>
        <dbReference type="ARBA" id="ARBA00023242"/>
    </source>
</evidence>
<evidence type="ECO:0000256" key="2">
    <source>
        <dbReference type="ARBA" id="ARBA00022705"/>
    </source>
</evidence>
<feature type="compositionally biased region" description="Acidic residues" evidence="6">
    <location>
        <begin position="265"/>
        <end position="296"/>
    </location>
</feature>
<keyword evidence="2" id="KW-0235">DNA replication</keyword>
<dbReference type="GO" id="GO:0031507">
    <property type="term" value="P:heterochromatin formation"/>
    <property type="evidence" value="ECO:0007669"/>
    <property type="project" value="TreeGrafter"/>
</dbReference>
<dbReference type="InterPro" id="IPR051377">
    <property type="entry name" value="DNA_Pol-Epsilon_Subunit"/>
</dbReference>
<comment type="subcellular location">
    <subcellularLocation>
        <location evidence="1">Nucleus</location>
    </subcellularLocation>
</comment>
<dbReference type="PANTHER" id="PTHR46172:SF1">
    <property type="entry name" value="DNA POLYMERASE EPSILON SUBUNIT 3"/>
    <property type="match status" value="1"/>
</dbReference>
<dbReference type="PANTHER" id="PTHR46172">
    <property type="entry name" value="DNA POLYMERASE EPSILON SUBUNIT 3"/>
    <property type="match status" value="1"/>
</dbReference>
<feature type="compositionally biased region" description="Acidic residues" evidence="6">
    <location>
        <begin position="319"/>
        <end position="330"/>
    </location>
</feature>
<feature type="compositionally biased region" description="Basic and acidic residues" evidence="6">
    <location>
        <begin position="59"/>
        <end position="97"/>
    </location>
</feature>
<protein>
    <recommendedName>
        <fullName evidence="4">DNA polymerase epsilon subunit D</fullName>
    </recommendedName>
    <alternativeName>
        <fullName evidence="5">DNA polymerase II subunit D</fullName>
    </alternativeName>
</protein>
<accession>A0A0B7JQJ2</accession>
<dbReference type="GO" id="GO:0008622">
    <property type="term" value="C:epsilon DNA polymerase complex"/>
    <property type="evidence" value="ECO:0007669"/>
    <property type="project" value="TreeGrafter"/>
</dbReference>
<feature type="region of interest" description="Disordered" evidence="6">
    <location>
        <begin position="196"/>
        <end position="330"/>
    </location>
</feature>
<dbReference type="SUPFAM" id="SSF47113">
    <property type="entry name" value="Histone-fold"/>
    <property type="match status" value="1"/>
</dbReference>
<evidence type="ECO:0000256" key="6">
    <source>
        <dbReference type="SAM" id="MobiDB-lite"/>
    </source>
</evidence>
<dbReference type="GO" id="GO:0046982">
    <property type="term" value="F:protein heterodimerization activity"/>
    <property type="evidence" value="ECO:0007669"/>
    <property type="project" value="InterPro"/>
</dbReference>
<dbReference type="EMBL" id="CDPU01000003">
    <property type="protein sequence ID" value="CEO45582.1"/>
    <property type="molecule type" value="Genomic_DNA"/>
</dbReference>
<dbReference type="CDD" id="cd22928">
    <property type="entry name" value="HFD_POLE3_DPB4"/>
    <property type="match status" value="1"/>
</dbReference>
<dbReference type="GO" id="GO:0006974">
    <property type="term" value="P:DNA damage response"/>
    <property type="evidence" value="ECO:0007669"/>
    <property type="project" value="TreeGrafter"/>
</dbReference>
<dbReference type="Pfam" id="PF00808">
    <property type="entry name" value="CBFD_NFYB_HMF"/>
    <property type="match status" value="1"/>
</dbReference>
<organism evidence="8">
    <name type="scientific">Bionectria ochroleuca</name>
    <name type="common">Gliocladium roseum</name>
    <dbReference type="NCBI Taxonomy" id="29856"/>
    <lineage>
        <taxon>Eukaryota</taxon>
        <taxon>Fungi</taxon>
        <taxon>Dikarya</taxon>
        <taxon>Ascomycota</taxon>
        <taxon>Pezizomycotina</taxon>
        <taxon>Sordariomycetes</taxon>
        <taxon>Hypocreomycetidae</taxon>
        <taxon>Hypocreales</taxon>
        <taxon>Bionectriaceae</taxon>
        <taxon>Clonostachys</taxon>
    </lineage>
</organism>
<evidence type="ECO:0000256" key="5">
    <source>
        <dbReference type="ARBA" id="ARBA00042096"/>
    </source>
</evidence>
<feature type="compositionally biased region" description="Basic and acidic residues" evidence="6">
    <location>
        <begin position="1"/>
        <end position="13"/>
    </location>
</feature>
<feature type="region of interest" description="Disordered" evidence="6">
    <location>
        <begin position="1"/>
        <end position="99"/>
    </location>
</feature>